<dbReference type="GeneID" id="108250238"/>
<dbReference type="PANTHER" id="PTHR11574">
    <property type="entry name" value="KIT LIGAND"/>
    <property type="match status" value="1"/>
</dbReference>
<keyword evidence="9" id="KW-0963">Cytoplasm</keyword>
<keyword evidence="16 25" id="KW-0472">Membrane</keyword>
<evidence type="ECO:0000256" key="15">
    <source>
        <dbReference type="ARBA" id="ARBA00023030"/>
    </source>
</evidence>
<keyword evidence="13" id="KW-0130">Cell adhesion</keyword>
<evidence type="ECO:0000256" key="11">
    <source>
        <dbReference type="ARBA" id="ARBA00022692"/>
    </source>
</evidence>
<evidence type="ECO:0000256" key="13">
    <source>
        <dbReference type="ARBA" id="ARBA00022889"/>
    </source>
</evidence>
<protein>
    <recommendedName>
        <fullName evidence="7">Kit ligand</fullName>
    </recommendedName>
    <alternativeName>
        <fullName evidence="21">Mast cell growth factor</fullName>
    </alternativeName>
    <alternativeName>
        <fullName evidence="23">Stem cell factor</fullName>
    </alternativeName>
    <alternativeName>
        <fullName evidence="22">c-Kit ligand</fullName>
    </alternativeName>
</protein>
<evidence type="ECO:0000256" key="16">
    <source>
        <dbReference type="ARBA" id="ARBA00023136"/>
    </source>
</evidence>
<dbReference type="GO" id="GO:0008083">
    <property type="term" value="F:growth factor activity"/>
    <property type="evidence" value="ECO:0007669"/>
    <property type="project" value="UniProtKB-KW"/>
</dbReference>
<evidence type="ECO:0000256" key="20">
    <source>
        <dbReference type="ARBA" id="ARBA00023273"/>
    </source>
</evidence>
<evidence type="ECO:0000256" key="22">
    <source>
        <dbReference type="ARBA" id="ARBA00032898"/>
    </source>
</evidence>
<dbReference type="GO" id="GO:0005173">
    <property type="term" value="F:stem cell factor receptor binding"/>
    <property type="evidence" value="ECO:0007669"/>
    <property type="project" value="InterPro"/>
</dbReference>
<feature type="compositionally biased region" description="Polar residues" evidence="24">
    <location>
        <begin position="190"/>
        <end position="204"/>
    </location>
</feature>
<dbReference type="GO" id="GO:0008284">
    <property type="term" value="P:positive regulation of cell population proliferation"/>
    <property type="evidence" value="ECO:0007669"/>
    <property type="project" value="TreeGrafter"/>
</dbReference>
<dbReference type="GO" id="GO:0030175">
    <property type="term" value="C:filopodium"/>
    <property type="evidence" value="ECO:0007669"/>
    <property type="project" value="UniProtKB-SubCell"/>
</dbReference>
<evidence type="ECO:0000256" key="2">
    <source>
        <dbReference type="ARBA" id="ARBA00004251"/>
    </source>
</evidence>
<keyword evidence="17" id="KW-1015">Disulfide bond</keyword>
<proteinExistence type="inferred from homology"/>
<comment type="subcellular location">
    <subcellularLocation>
        <location evidence="2">Cell membrane</location>
        <topology evidence="2">Single-pass type I membrane protein</topology>
    </subcellularLocation>
    <subcellularLocation>
        <location evidence="3">Cell projection</location>
        <location evidence="3">Filopodium</location>
    </subcellularLocation>
    <subcellularLocation>
        <location evidence="4">Cell projection</location>
        <location evidence="4">Lamellipodium</location>
    </subcellularLocation>
    <subcellularLocation>
        <location evidence="1">Cytoplasm</location>
        <location evidence="1">Cytoskeleton</location>
    </subcellularLocation>
    <subcellularLocation>
        <location evidence="5">Secreted</location>
    </subcellularLocation>
</comment>
<dbReference type="GO" id="GO:0005886">
    <property type="term" value="C:plasma membrane"/>
    <property type="evidence" value="ECO:0007669"/>
    <property type="project" value="UniProtKB-SubCell"/>
</dbReference>
<reference evidence="27" key="1">
    <citation type="submission" date="2025-08" db="UniProtKB">
        <authorList>
            <consortium name="Ensembl"/>
        </authorList>
    </citation>
    <scope>IDENTIFICATION</scope>
</reference>
<keyword evidence="19" id="KW-0206">Cytoskeleton</keyword>
<dbReference type="PANTHER" id="PTHR11574:SF0">
    <property type="entry name" value="KIT LIGAND"/>
    <property type="match status" value="1"/>
</dbReference>
<dbReference type="InterPro" id="IPR009079">
    <property type="entry name" value="4_helix_cytokine-like_core"/>
</dbReference>
<dbReference type="OrthoDB" id="8445223at2759"/>
<keyword evidence="8" id="KW-1003">Cell membrane</keyword>
<evidence type="ECO:0000256" key="25">
    <source>
        <dbReference type="SAM" id="Phobius"/>
    </source>
</evidence>
<sequence length="284" mass="32271">MKKSKSWIHVCVRFLLFITLWVHLATLEATDVTDDTKIILPALKQNIPKDYKIPVDYIPKEVAGMCWVKLNIYNLEKSLQDLADKFGNISSNKDNINLVIQYLHDVRIKIRNELELEMYEFQCHSRRERWETERYFDFVKNLYGAAHHQDFSYECDPPPCPSTPPTALDTPPSVSPAPSEPPASSSQSSLQTTKRCATDCPTSQGTLQGGDVFDTMKLILPSLMFVPLLALILLLVWKVKSRRNRQDHPQNPGEEELFTETEGGASPLKAETPETIILNVIETV</sequence>
<evidence type="ECO:0000256" key="26">
    <source>
        <dbReference type="SAM" id="SignalP"/>
    </source>
</evidence>
<evidence type="ECO:0000256" key="19">
    <source>
        <dbReference type="ARBA" id="ARBA00023212"/>
    </source>
</evidence>
<dbReference type="AlphaFoldDB" id="A0A3Q2ZDI6"/>
<keyword evidence="18" id="KW-0325">Glycoprotein</keyword>
<dbReference type="Gene3D" id="1.20.1250.10">
    <property type="match status" value="1"/>
</dbReference>
<keyword evidence="28" id="KW-1185">Reference proteome</keyword>
<keyword evidence="20" id="KW-0966">Cell projection</keyword>
<dbReference type="Pfam" id="PF02404">
    <property type="entry name" value="SCF"/>
    <property type="match status" value="1"/>
</dbReference>
<organism evidence="27 28">
    <name type="scientific">Kryptolebias marmoratus</name>
    <name type="common">Mangrove killifish</name>
    <name type="synonym">Rivulus marmoratus</name>
    <dbReference type="NCBI Taxonomy" id="37003"/>
    <lineage>
        <taxon>Eukaryota</taxon>
        <taxon>Metazoa</taxon>
        <taxon>Chordata</taxon>
        <taxon>Craniata</taxon>
        <taxon>Vertebrata</taxon>
        <taxon>Euteleostomi</taxon>
        <taxon>Actinopterygii</taxon>
        <taxon>Neopterygii</taxon>
        <taxon>Teleostei</taxon>
        <taxon>Neoteleostei</taxon>
        <taxon>Acanthomorphata</taxon>
        <taxon>Ovalentaria</taxon>
        <taxon>Atherinomorphae</taxon>
        <taxon>Cyprinodontiformes</taxon>
        <taxon>Rivulidae</taxon>
        <taxon>Kryptolebias</taxon>
    </lineage>
</organism>
<dbReference type="InterPro" id="IPR003452">
    <property type="entry name" value="SCF"/>
</dbReference>
<dbReference type="GO" id="GO:0005576">
    <property type="term" value="C:extracellular region"/>
    <property type="evidence" value="ECO:0007669"/>
    <property type="project" value="UniProtKB-SubCell"/>
</dbReference>
<keyword evidence="10" id="KW-0964">Secreted</keyword>
<dbReference type="GO" id="GO:0007155">
    <property type="term" value="P:cell adhesion"/>
    <property type="evidence" value="ECO:0007669"/>
    <property type="project" value="UniProtKB-KW"/>
</dbReference>
<keyword evidence="11 25" id="KW-0812">Transmembrane</keyword>
<name>A0A3Q2ZDI6_KRYMA</name>
<evidence type="ECO:0000256" key="21">
    <source>
        <dbReference type="ARBA" id="ARBA00030364"/>
    </source>
</evidence>
<comment type="similarity">
    <text evidence="6">Belongs to the SCF family.</text>
</comment>
<feature type="chain" id="PRO_5018702018" description="Kit ligand" evidence="26">
    <location>
        <begin position="30"/>
        <end position="284"/>
    </location>
</feature>
<dbReference type="KEGG" id="kmr:108250238"/>
<keyword evidence="14 25" id="KW-1133">Transmembrane helix</keyword>
<feature type="region of interest" description="Disordered" evidence="24">
    <location>
        <begin position="243"/>
        <end position="271"/>
    </location>
</feature>
<evidence type="ECO:0000256" key="10">
    <source>
        <dbReference type="ARBA" id="ARBA00022525"/>
    </source>
</evidence>
<dbReference type="GO" id="GO:0030027">
    <property type="term" value="C:lamellipodium"/>
    <property type="evidence" value="ECO:0007669"/>
    <property type="project" value="UniProtKB-SubCell"/>
</dbReference>
<evidence type="ECO:0000313" key="28">
    <source>
        <dbReference type="Proteomes" id="UP000264800"/>
    </source>
</evidence>
<evidence type="ECO:0000256" key="17">
    <source>
        <dbReference type="ARBA" id="ARBA00023157"/>
    </source>
</evidence>
<feature type="region of interest" description="Disordered" evidence="24">
    <location>
        <begin position="157"/>
        <end position="204"/>
    </location>
</feature>
<dbReference type="GO" id="GO:0005856">
    <property type="term" value="C:cytoskeleton"/>
    <property type="evidence" value="ECO:0007669"/>
    <property type="project" value="UniProtKB-SubCell"/>
</dbReference>
<evidence type="ECO:0000256" key="4">
    <source>
        <dbReference type="ARBA" id="ARBA00004510"/>
    </source>
</evidence>
<keyword evidence="12 26" id="KW-0732">Signal</keyword>
<feature type="signal peptide" evidence="26">
    <location>
        <begin position="1"/>
        <end position="29"/>
    </location>
</feature>
<evidence type="ECO:0000256" key="3">
    <source>
        <dbReference type="ARBA" id="ARBA00004486"/>
    </source>
</evidence>
<dbReference type="RefSeq" id="XP_017295508.1">
    <property type="nucleotide sequence ID" value="XM_017440019.3"/>
</dbReference>
<evidence type="ECO:0000256" key="7">
    <source>
        <dbReference type="ARBA" id="ARBA00017304"/>
    </source>
</evidence>
<evidence type="ECO:0000256" key="6">
    <source>
        <dbReference type="ARBA" id="ARBA00010419"/>
    </source>
</evidence>
<evidence type="ECO:0000256" key="12">
    <source>
        <dbReference type="ARBA" id="ARBA00022729"/>
    </source>
</evidence>
<evidence type="ECO:0000256" key="23">
    <source>
        <dbReference type="ARBA" id="ARBA00033123"/>
    </source>
</evidence>
<dbReference type="OMA" id="EEAGMCW"/>
<evidence type="ECO:0000256" key="5">
    <source>
        <dbReference type="ARBA" id="ARBA00004613"/>
    </source>
</evidence>
<dbReference type="SUPFAM" id="SSF47266">
    <property type="entry name" value="4-helical cytokines"/>
    <property type="match status" value="1"/>
</dbReference>
<reference evidence="27" key="2">
    <citation type="submission" date="2025-09" db="UniProtKB">
        <authorList>
            <consortium name="Ensembl"/>
        </authorList>
    </citation>
    <scope>IDENTIFICATION</scope>
</reference>
<evidence type="ECO:0000256" key="18">
    <source>
        <dbReference type="ARBA" id="ARBA00023180"/>
    </source>
</evidence>
<dbReference type="Proteomes" id="UP000264800">
    <property type="component" value="Unplaced"/>
</dbReference>
<evidence type="ECO:0000256" key="9">
    <source>
        <dbReference type="ARBA" id="ARBA00022490"/>
    </source>
</evidence>
<keyword evidence="15" id="KW-0339">Growth factor</keyword>
<evidence type="ECO:0000313" key="27">
    <source>
        <dbReference type="Ensembl" id="ENSKMAP00000000675.1"/>
    </source>
</evidence>
<dbReference type="GeneTree" id="ENSGT00390000018272"/>
<evidence type="ECO:0000256" key="1">
    <source>
        <dbReference type="ARBA" id="ARBA00004245"/>
    </source>
</evidence>
<evidence type="ECO:0000256" key="24">
    <source>
        <dbReference type="SAM" id="MobiDB-lite"/>
    </source>
</evidence>
<dbReference type="CTD" id="553179"/>
<dbReference type="Ensembl" id="ENSKMAT00000000705.1">
    <property type="protein sequence ID" value="ENSKMAP00000000675.1"/>
    <property type="gene ID" value="ENSKMAG00000000565.1"/>
</dbReference>
<evidence type="ECO:0000256" key="14">
    <source>
        <dbReference type="ARBA" id="ARBA00022989"/>
    </source>
</evidence>
<accession>A0A3Q2ZDI6</accession>
<feature type="transmembrane region" description="Helical" evidence="25">
    <location>
        <begin position="218"/>
        <end position="237"/>
    </location>
</feature>
<evidence type="ECO:0000256" key="8">
    <source>
        <dbReference type="ARBA" id="ARBA00022475"/>
    </source>
</evidence>
<dbReference type="STRING" id="37003.ENSKMAP00000000675"/>
<dbReference type="GO" id="GO:0005125">
    <property type="term" value="F:cytokine activity"/>
    <property type="evidence" value="ECO:0007669"/>
    <property type="project" value="TreeGrafter"/>
</dbReference>